<proteinExistence type="predicted"/>
<organism evidence="1 2">
    <name type="scientific">Gnathostoma spinigerum</name>
    <dbReference type="NCBI Taxonomy" id="75299"/>
    <lineage>
        <taxon>Eukaryota</taxon>
        <taxon>Metazoa</taxon>
        <taxon>Ecdysozoa</taxon>
        <taxon>Nematoda</taxon>
        <taxon>Chromadorea</taxon>
        <taxon>Rhabditida</taxon>
        <taxon>Spirurina</taxon>
        <taxon>Gnathostomatomorpha</taxon>
        <taxon>Gnathostomatoidea</taxon>
        <taxon>Gnathostomatidae</taxon>
        <taxon>Gnathostoma</taxon>
    </lineage>
</organism>
<evidence type="ECO:0000313" key="2">
    <source>
        <dbReference type="Proteomes" id="UP001608902"/>
    </source>
</evidence>
<accession>A0ABD6E8X3</accession>
<dbReference type="Proteomes" id="UP001608902">
    <property type="component" value="Unassembled WGS sequence"/>
</dbReference>
<dbReference type="AlphaFoldDB" id="A0ABD6E8X3"/>
<evidence type="ECO:0000313" key="1">
    <source>
        <dbReference type="EMBL" id="MFH4976520.1"/>
    </source>
</evidence>
<keyword evidence="2" id="KW-1185">Reference proteome</keyword>
<reference evidence="1 2" key="1">
    <citation type="submission" date="2024-08" db="EMBL/GenBank/DDBJ databases">
        <title>Gnathostoma spinigerum genome.</title>
        <authorList>
            <person name="Gonzalez-Bertolin B."/>
            <person name="Monzon S."/>
            <person name="Zaballos A."/>
            <person name="Jimenez P."/>
            <person name="Dekumyoy P."/>
            <person name="Varona S."/>
            <person name="Cuesta I."/>
            <person name="Sumanam S."/>
            <person name="Adisakwattana P."/>
            <person name="Gasser R.B."/>
            <person name="Hernandez-Gonzalez A."/>
            <person name="Young N.D."/>
            <person name="Perteguer M.J."/>
        </authorList>
    </citation>
    <scope>NUCLEOTIDE SEQUENCE [LARGE SCALE GENOMIC DNA]</scope>
    <source>
        <strain evidence="1">AL3</strain>
        <tissue evidence="1">Liver</tissue>
    </source>
</reference>
<dbReference type="EMBL" id="JBGFUD010001611">
    <property type="protein sequence ID" value="MFH4976520.1"/>
    <property type="molecule type" value="Genomic_DNA"/>
</dbReference>
<comment type="caution">
    <text evidence="1">The sequence shown here is derived from an EMBL/GenBank/DDBJ whole genome shotgun (WGS) entry which is preliminary data.</text>
</comment>
<sequence length="80" mass="8429">MAGRTLTPESAARELHGKIVHNGLFQSVSKNAGQALQRIENTLPSMQDGLATVARSSILEQPVVALLVVCPPNAKTLKPG</sequence>
<name>A0ABD6E8X3_9BILA</name>
<protein>
    <submittedName>
        <fullName evidence="1">Uncharacterized protein</fullName>
    </submittedName>
</protein>
<gene>
    <name evidence="1" type="ORF">AB6A40_003229</name>
</gene>